<dbReference type="Gene3D" id="1.10.3210.10">
    <property type="entry name" value="Hypothetical protein af1432"/>
    <property type="match status" value="2"/>
</dbReference>
<evidence type="ECO:0000313" key="2">
    <source>
        <dbReference type="EMBL" id="ACX95259.1"/>
    </source>
</evidence>
<dbReference type="STRING" id="555778.Hneap_0402"/>
<organism evidence="2 3">
    <name type="scientific">Halothiobacillus neapolitanus (strain ATCC 23641 / DSM 15147 / CIP 104769 / NCIMB 8539 / c2)</name>
    <name type="common">Thiobacillus neapolitanus</name>
    <dbReference type="NCBI Taxonomy" id="555778"/>
    <lineage>
        <taxon>Bacteria</taxon>
        <taxon>Pseudomonadati</taxon>
        <taxon>Pseudomonadota</taxon>
        <taxon>Gammaproteobacteria</taxon>
        <taxon>Chromatiales</taxon>
        <taxon>Halothiobacillaceae</taxon>
        <taxon>Halothiobacillus</taxon>
    </lineage>
</organism>
<dbReference type="GO" id="GO:0008081">
    <property type="term" value="F:phosphoric diester hydrolase activity"/>
    <property type="evidence" value="ECO:0007669"/>
    <property type="project" value="UniProtKB-ARBA"/>
</dbReference>
<dbReference type="AlphaFoldDB" id="D0KXT6"/>
<dbReference type="PANTHER" id="PTHR45228:SF5">
    <property type="entry name" value="CYCLIC DI-GMP PHOSPHODIESTERASE VC_1348-RELATED"/>
    <property type="match status" value="1"/>
</dbReference>
<dbReference type="KEGG" id="hna:Hneap_0402"/>
<evidence type="ECO:0000313" key="3">
    <source>
        <dbReference type="Proteomes" id="UP000009102"/>
    </source>
</evidence>
<dbReference type="SUPFAM" id="SSF109604">
    <property type="entry name" value="HD-domain/PDEase-like"/>
    <property type="match status" value="2"/>
</dbReference>
<evidence type="ECO:0000259" key="1">
    <source>
        <dbReference type="PROSITE" id="PS51832"/>
    </source>
</evidence>
<gene>
    <name evidence="2" type="ordered locus">Hneap_0402</name>
</gene>
<accession>D0KXT6</accession>
<dbReference type="HOGENOM" id="CLU_040286_1_0_6"/>
<dbReference type="InterPro" id="IPR037522">
    <property type="entry name" value="HD_GYP_dom"/>
</dbReference>
<dbReference type="SMART" id="SM00471">
    <property type="entry name" value="HDc"/>
    <property type="match status" value="1"/>
</dbReference>
<proteinExistence type="predicted"/>
<dbReference type="eggNOG" id="COG2206">
    <property type="taxonomic scope" value="Bacteria"/>
</dbReference>
<reference evidence="2 3" key="1">
    <citation type="submission" date="2009-10" db="EMBL/GenBank/DDBJ databases">
        <title>Complete sequence of Halothiobacillus neapolitanus c2.</title>
        <authorList>
            <consortium name="US DOE Joint Genome Institute"/>
            <person name="Lucas S."/>
            <person name="Copeland A."/>
            <person name="Lapidus A."/>
            <person name="Glavina del Rio T."/>
            <person name="Tice H."/>
            <person name="Bruce D."/>
            <person name="Goodwin L."/>
            <person name="Pitluck S."/>
            <person name="Davenport K."/>
            <person name="Brettin T."/>
            <person name="Detter J.C."/>
            <person name="Han C."/>
            <person name="Tapia R."/>
            <person name="Larimer F."/>
            <person name="Land M."/>
            <person name="Hauser L."/>
            <person name="Kyrpides N."/>
            <person name="Mikhailova N."/>
            <person name="Kerfeld C."/>
            <person name="Cannon G."/>
            <person name="Heinhort S."/>
        </authorList>
    </citation>
    <scope>NUCLEOTIDE SEQUENCE [LARGE SCALE GENOMIC DNA]</scope>
    <source>
        <strain evidence="3">ATCC 23641 / c2</strain>
    </source>
</reference>
<keyword evidence="2" id="KW-0378">Hydrolase</keyword>
<name>D0KXT6_HALNC</name>
<dbReference type="Proteomes" id="UP000009102">
    <property type="component" value="Chromosome"/>
</dbReference>
<dbReference type="RefSeq" id="WP_012823295.1">
    <property type="nucleotide sequence ID" value="NC_013422.1"/>
</dbReference>
<dbReference type="InterPro" id="IPR003607">
    <property type="entry name" value="HD/PDEase_dom"/>
</dbReference>
<dbReference type="PANTHER" id="PTHR45228">
    <property type="entry name" value="CYCLIC DI-GMP PHOSPHODIESTERASE TM_0186-RELATED"/>
    <property type="match status" value="1"/>
</dbReference>
<dbReference type="OrthoDB" id="9802066at2"/>
<dbReference type="Pfam" id="PF13487">
    <property type="entry name" value="HD_5"/>
    <property type="match status" value="2"/>
</dbReference>
<sequence>MSIPSLLPETTLRLRQSEIIGALSHALDLTEGLPAGHAQRCCWIGMHIGQELNLNDHDRADLYYALLLKDAGCSSNAARIFNVYGCDDRILKRDFKLIDTHKIDDMAKFAWSHVAPGESWLKRLPMLASLITKGSEIGEDLFLTRCEQGAEIAEQLGFSAQVCDAVRGLDEHWDGRGNPRQLKGEQIPLFARIALLAQVIEIFFAEGGSALAMQTVRARAGTWFDPTLVHHLEKLAQNDEFWAGLQDPDIAARLVTIEPADYVRTVDDEELDRLAGAFAAVIDAKSPYTFGHSSRVCQYAQRIGGEVGLSEKQLFWLRRAALLHDIGKLGVSNSILDKPGKLTDEEFAQIKLHPVHSMDILSKVGIFDSLAPVASGHHERLDGCGYPWGLKGDQIDFATRIISVADVFDAVSAERPYRGAMPVAQALSILDDLSGPALDGDLVAALKRTL</sequence>
<dbReference type="CDD" id="cd00077">
    <property type="entry name" value="HDc"/>
    <property type="match status" value="1"/>
</dbReference>
<dbReference type="InterPro" id="IPR052020">
    <property type="entry name" value="Cyclic_di-GMP/3'3'-cGAMP_PDE"/>
</dbReference>
<feature type="domain" description="HD-GYP" evidence="1">
    <location>
        <begin position="267"/>
        <end position="450"/>
    </location>
</feature>
<protein>
    <submittedName>
        <fullName evidence="2">Metal dependent phosphohydrolase</fullName>
    </submittedName>
</protein>
<dbReference type="PROSITE" id="PS51832">
    <property type="entry name" value="HD_GYP"/>
    <property type="match status" value="1"/>
</dbReference>
<keyword evidence="3" id="KW-1185">Reference proteome</keyword>
<dbReference type="EMBL" id="CP001801">
    <property type="protein sequence ID" value="ACX95259.1"/>
    <property type="molecule type" value="Genomic_DNA"/>
</dbReference>